<dbReference type="AlphaFoldDB" id="A0A9N9WUH8"/>
<dbReference type="PROSITE" id="PS50225">
    <property type="entry name" value="SOCS"/>
    <property type="match status" value="1"/>
</dbReference>
<dbReference type="PANTHER" id="PTHR12429">
    <property type="entry name" value="NEURALIZED"/>
    <property type="match status" value="1"/>
</dbReference>
<evidence type="ECO:0000259" key="1">
    <source>
        <dbReference type="PROSITE" id="PS50225"/>
    </source>
</evidence>
<evidence type="ECO:0008006" key="5">
    <source>
        <dbReference type="Google" id="ProtNLM"/>
    </source>
</evidence>
<dbReference type="SUPFAM" id="SSF158235">
    <property type="entry name" value="SOCS box-like"/>
    <property type="match status" value="1"/>
</dbReference>
<dbReference type="Pfam" id="PF07177">
    <property type="entry name" value="Neuralized"/>
    <property type="match status" value="1"/>
</dbReference>
<proteinExistence type="predicted"/>
<protein>
    <recommendedName>
        <fullName evidence="5">Neuralized-like protein 2</fullName>
    </recommendedName>
</protein>
<evidence type="ECO:0000313" key="4">
    <source>
        <dbReference type="Proteomes" id="UP001153620"/>
    </source>
</evidence>
<dbReference type="InterPro" id="IPR006573">
    <property type="entry name" value="NHR_dom"/>
</dbReference>
<evidence type="ECO:0000313" key="3">
    <source>
        <dbReference type="EMBL" id="CAG9806521.1"/>
    </source>
</evidence>
<accession>A0A9N9WUH8</accession>
<feature type="domain" description="NHR" evidence="2">
    <location>
        <begin position="6"/>
        <end position="214"/>
    </location>
</feature>
<dbReference type="Gene3D" id="1.10.750.20">
    <property type="entry name" value="SOCS box"/>
    <property type="match status" value="1"/>
</dbReference>
<dbReference type="PANTHER" id="PTHR12429:SF8">
    <property type="entry name" value="NEURALIZED-LIKE PROTEIN 2"/>
    <property type="match status" value="1"/>
</dbReference>
<dbReference type="InterPro" id="IPR036036">
    <property type="entry name" value="SOCS_box-like_dom_sf"/>
</dbReference>
<dbReference type="EMBL" id="OU895879">
    <property type="protein sequence ID" value="CAG9806521.1"/>
    <property type="molecule type" value="Genomic_DNA"/>
</dbReference>
<dbReference type="GO" id="GO:0035556">
    <property type="term" value="P:intracellular signal transduction"/>
    <property type="evidence" value="ECO:0007669"/>
    <property type="project" value="InterPro"/>
</dbReference>
<evidence type="ECO:0000259" key="2">
    <source>
        <dbReference type="PROSITE" id="PS51065"/>
    </source>
</evidence>
<dbReference type="Proteomes" id="UP001153620">
    <property type="component" value="Chromosome 3"/>
</dbReference>
<dbReference type="CDD" id="cd12887">
    <property type="entry name" value="SPRY_NHR_like"/>
    <property type="match status" value="1"/>
</dbReference>
<sequence length="254" mass="27946">MKSFLNAQFHSCHGSNIILCGENRTALRKQSFANGICFSEKPLKPGELFLIEIGMKEVGWSGHLRLGLTQINPLDAFSDGNLLPQYALPDLANLNLGTSWIFPISKTAPMQSQNSIIGNSKSPFIKTSCGNVHRGLLQPTTSNKNSSEMLATDTGSRIGVLYIPTKENKDLAEMHFIVNGDDYLQATDIPYKKSNLFVVVDVYGTTKQVKIIQVNGINTLQSLSKDVILNSVDKSLVSQLPLPESLKDYLHSYS</sequence>
<dbReference type="GO" id="GO:0061630">
    <property type="term" value="F:ubiquitin protein ligase activity"/>
    <property type="evidence" value="ECO:0007669"/>
    <property type="project" value="TreeGrafter"/>
</dbReference>
<reference evidence="3" key="1">
    <citation type="submission" date="2022-01" db="EMBL/GenBank/DDBJ databases">
        <authorList>
            <person name="King R."/>
        </authorList>
    </citation>
    <scope>NUCLEOTIDE SEQUENCE</scope>
</reference>
<dbReference type="SMART" id="SM00588">
    <property type="entry name" value="NEUZ"/>
    <property type="match status" value="1"/>
</dbReference>
<name>A0A9N9WUH8_9DIPT</name>
<reference evidence="3" key="2">
    <citation type="submission" date="2022-10" db="EMBL/GenBank/DDBJ databases">
        <authorList>
            <consortium name="ENA_rothamsted_submissions"/>
            <consortium name="culmorum"/>
            <person name="King R."/>
        </authorList>
    </citation>
    <scope>NUCLEOTIDE SEQUENCE</scope>
</reference>
<dbReference type="InterPro" id="IPR043136">
    <property type="entry name" value="B30.2/SPRY_sf"/>
</dbReference>
<keyword evidence="4" id="KW-1185">Reference proteome</keyword>
<organism evidence="3 4">
    <name type="scientific">Chironomus riparius</name>
    <dbReference type="NCBI Taxonomy" id="315576"/>
    <lineage>
        <taxon>Eukaryota</taxon>
        <taxon>Metazoa</taxon>
        <taxon>Ecdysozoa</taxon>
        <taxon>Arthropoda</taxon>
        <taxon>Hexapoda</taxon>
        <taxon>Insecta</taxon>
        <taxon>Pterygota</taxon>
        <taxon>Neoptera</taxon>
        <taxon>Endopterygota</taxon>
        <taxon>Diptera</taxon>
        <taxon>Nematocera</taxon>
        <taxon>Chironomoidea</taxon>
        <taxon>Chironomidae</taxon>
        <taxon>Chironominae</taxon>
        <taxon>Chironomus</taxon>
    </lineage>
</organism>
<dbReference type="Pfam" id="PF07525">
    <property type="entry name" value="SOCS_box"/>
    <property type="match status" value="1"/>
</dbReference>
<dbReference type="FunFam" id="2.60.120.920:FF:000074">
    <property type="entry name" value="Neuralized protein 2"/>
    <property type="match status" value="1"/>
</dbReference>
<dbReference type="CDD" id="cd03717">
    <property type="entry name" value="SOCS_SOCS_like"/>
    <property type="match status" value="1"/>
</dbReference>
<dbReference type="SMART" id="SM00969">
    <property type="entry name" value="SOCS_box"/>
    <property type="match status" value="1"/>
</dbReference>
<dbReference type="InterPro" id="IPR001496">
    <property type="entry name" value="SOCS_box"/>
</dbReference>
<dbReference type="OrthoDB" id="10059069at2759"/>
<dbReference type="PROSITE" id="PS51065">
    <property type="entry name" value="NHR"/>
    <property type="match status" value="1"/>
</dbReference>
<feature type="domain" description="SOCS box" evidence="1">
    <location>
        <begin position="219"/>
        <end position="254"/>
    </location>
</feature>
<dbReference type="InterPro" id="IPR037962">
    <property type="entry name" value="Neuralized"/>
</dbReference>
<dbReference type="Gene3D" id="2.60.120.920">
    <property type="match status" value="1"/>
</dbReference>
<gene>
    <name evidence="3" type="ORF">CHIRRI_LOCUS9376</name>
</gene>